<dbReference type="Gene3D" id="3.30.710.10">
    <property type="entry name" value="Potassium Channel Kv1.1, Chain A"/>
    <property type="match status" value="1"/>
</dbReference>
<evidence type="ECO:0008006" key="5">
    <source>
        <dbReference type="Google" id="ProtNLM"/>
    </source>
</evidence>
<dbReference type="PROSITE" id="PS50097">
    <property type="entry name" value="BTB"/>
    <property type="match status" value="1"/>
</dbReference>
<dbReference type="Gene3D" id="1.25.40.420">
    <property type="match status" value="1"/>
</dbReference>
<accession>A0A2Z6SQD3</accession>
<reference evidence="3 4" key="1">
    <citation type="submission" date="2017-11" db="EMBL/GenBank/DDBJ databases">
        <title>The genome of Rhizophagus clarus HR1 reveals common genetic basis of auxotrophy among arbuscular mycorrhizal fungi.</title>
        <authorList>
            <person name="Kobayashi Y."/>
        </authorList>
    </citation>
    <scope>NUCLEOTIDE SEQUENCE [LARGE SCALE GENOMIC DNA]</scope>
    <source>
        <strain evidence="3 4">HR1</strain>
    </source>
</reference>
<dbReference type="SUPFAM" id="SSF54695">
    <property type="entry name" value="POZ domain"/>
    <property type="match status" value="1"/>
</dbReference>
<feature type="domain" description="TLDc" evidence="2">
    <location>
        <begin position="293"/>
        <end position="469"/>
    </location>
</feature>
<proteinExistence type="predicted"/>
<dbReference type="PANTHER" id="PTHR45774:SF3">
    <property type="entry name" value="BTB (POZ) DOMAIN-CONTAINING 2B-RELATED"/>
    <property type="match status" value="1"/>
</dbReference>
<dbReference type="EMBL" id="BEXD01004374">
    <property type="protein sequence ID" value="GBC10327.1"/>
    <property type="molecule type" value="Genomic_DNA"/>
</dbReference>
<dbReference type="PROSITE" id="PS51886">
    <property type="entry name" value="TLDC"/>
    <property type="match status" value="1"/>
</dbReference>
<evidence type="ECO:0000313" key="3">
    <source>
        <dbReference type="EMBL" id="GBC10327.1"/>
    </source>
</evidence>
<dbReference type="SMART" id="SM00225">
    <property type="entry name" value="BTB"/>
    <property type="match status" value="1"/>
</dbReference>
<feature type="domain" description="BTB" evidence="1">
    <location>
        <begin position="24"/>
        <end position="97"/>
    </location>
</feature>
<dbReference type="AlphaFoldDB" id="A0A2Z6SQD3"/>
<evidence type="ECO:0000259" key="2">
    <source>
        <dbReference type="PROSITE" id="PS51886"/>
    </source>
</evidence>
<dbReference type="InterPro" id="IPR006571">
    <property type="entry name" value="TLDc_dom"/>
</dbReference>
<dbReference type="InterPro" id="IPR011333">
    <property type="entry name" value="SKP1/BTB/POZ_sf"/>
</dbReference>
<evidence type="ECO:0000259" key="1">
    <source>
        <dbReference type="PROSITE" id="PS50097"/>
    </source>
</evidence>
<evidence type="ECO:0000313" key="4">
    <source>
        <dbReference type="Proteomes" id="UP000247702"/>
    </source>
</evidence>
<dbReference type="CDD" id="cd18186">
    <property type="entry name" value="BTB_POZ_ZBTB_KLHL-like"/>
    <property type="match status" value="1"/>
</dbReference>
<dbReference type="PANTHER" id="PTHR45774">
    <property type="entry name" value="BTB/POZ DOMAIN-CONTAINING"/>
    <property type="match status" value="1"/>
</dbReference>
<comment type="caution">
    <text evidence="3">The sequence shown here is derived from an EMBL/GenBank/DDBJ whole genome shotgun (WGS) entry which is preliminary data.</text>
</comment>
<name>A0A2Z6SQD3_9GLOM</name>
<gene>
    <name evidence="3" type="ORF">RclHR1_09530002</name>
</gene>
<dbReference type="Pfam" id="PF00651">
    <property type="entry name" value="BTB"/>
    <property type="match status" value="1"/>
</dbReference>
<dbReference type="InterPro" id="IPR000210">
    <property type="entry name" value="BTB/POZ_dom"/>
</dbReference>
<keyword evidence="4" id="KW-1185">Reference proteome</keyword>
<dbReference type="Proteomes" id="UP000247702">
    <property type="component" value="Unassembled WGS sequence"/>
</dbReference>
<sequence>MVDNKLLPKLSQNLLETLDDEEYYDITIEAGNESNVEIFRAHKVILNYRSPYLRRILSTNKKKNDGLLTHIKLPNILPEIFQIVLRYIYGGMIPLEEYDVLDIVKILVAVNELSLQELIPYLESFLIENKANWMEQNFDLIYQISFENDSFSELQKYCIDLISNKEPNKLFNSLNFSSISEKLLVTIIQNNNLRMSEIQVWEYVIKWGLAQNPELPADYASFSEDNFDTLKNTLQQLIPLIKFHNLTSKEFLHNVFPYREILPKRLYIDLLKVYLNSDYRPSKKFSSKNIDSMIISNQHVELISKWINKLEITDKLTDSYEFKLLYRDSRDGSNEMNNRFKNFHEICHNQVRTITIIKVKNSDEILGGYNPIEWKSNKSYGNTNDSFIFSFVNNDVENYILSRVMDRKYATYNSPFNSVGPSFGSSDLHLYQHAFSGELRVQCEKRYYKNKIRKINVSLFTEFEVFQIIKDIFTSLDIEFVGNLIKNYSKS</sequence>
<organism evidence="3 4">
    <name type="scientific">Rhizophagus clarus</name>
    <dbReference type="NCBI Taxonomy" id="94130"/>
    <lineage>
        <taxon>Eukaryota</taxon>
        <taxon>Fungi</taxon>
        <taxon>Fungi incertae sedis</taxon>
        <taxon>Mucoromycota</taxon>
        <taxon>Glomeromycotina</taxon>
        <taxon>Glomeromycetes</taxon>
        <taxon>Glomerales</taxon>
        <taxon>Glomeraceae</taxon>
        <taxon>Rhizophagus</taxon>
    </lineage>
</organism>
<protein>
    <recommendedName>
        <fullName evidence="5">BTB domain-containing protein</fullName>
    </recommendedName>
</protein>
<dbReference type="Pfam" id="PF07534">
    <property type="entry name" value="TLD"/>
    <property type="match status" value="1"/>
</dbReference>